<name>A0A176WDP1_MARPO</name>
<dbReference type="InterPro" id="IPR031107">
    <property type="entry name" value="Small_HSP"/>
</dbReference>
<evidence type="ECO:0000256" key="2">
    <source>
        <dbReference type="PROSITE-ProRule" id="PRU00285"/>
    </source>
</evidence>
<organism evidence="7 8">
    <name type="scientific">Marchantia polymorpha subsp. ruderalis</name>
    <dbReference type="NCBI Taxonomy" id="1480154"/>
    <lineage>
        <taxon>Eukaryota</taxon>
        <taxon>Viridiplantae</taxon>
        <taxon>Streptophyta</taxon>
        <taxon>Embryophyta</taxon>
        <taxon>Marchantiophyta</taxon>
        <taxon>Marchantiopsida</taxon>
        <taxon>Marchantiidae</taxon>
        <taxon>Marchantiales</taxon>
        <taxon>Marchantiaceae</taxon>
        <taxon>Marchantia</taxon>
    </lineage>
</organism>
<keyword evidence="1" id="KW-0346">Stress response</keyword>
<dbReference type="AlphaFoldDB" id="A0A176WDP1"/>
<evidence type="ECO:0000313" key="9">
    <source>
        <dbReference type="Proteomes" id="UP001162541"/>
    </source>
</evidence>
<dbReference type="Proteomes" id="UP001162541">
    <property type="component" value="Chromosome 6"/>
</dbReference>
<dbReference type="InterPro" id="IPR002068">
    <property type="entry name" value="A-crystallin/Hsp20_dom"/>
</dbReference>
<dbReference type="SUPFAM" id="SSF49764">
    <property type="entry name" value="HSP20-like chaperones"/>
    <property type="match status" value="1"/>
</dbReference>
<feature type="domain" description="SHSP" evidence="4">
    <location>
        <begin position="48"/>
        <end position="161"/>
    </location>
</feature>
<feature type="domain" description="CS" evidence="5">
    <location>
        <begin position="52"/>
        <end position="159"/>
    </location>
</feature>
<reference evidence="7 8" key="1">
    <citation type="submission" date="2016-03" db="EMBL/GenBank/DDBJ databases">
        <title>Mechanisms controlling the formation of the plant cell surface in tip-growing cells are functionally conserved among land plants.</title>
        <authorList>
            <person name="Honkanen S."/>
            <person name="Jones V.A."/>
            <person name="Morieri G."/>
            <person name="Champion C."/>
            <person name="Hetherington A.J."/>
            <person name="Kelly S."/>
            <person name="Saint-Marcoux D."/>
            <person name="Proust H."/>
            <person name="Prescott H."/>
            <person name="Dolan L."/>
        </authorList>
    </citation>
    <scope>NUCLEOTIDE SEQUENCE [LARGE SCALE GENOMIC DNA]</scope>
    <source>
        <strain evidence="8">cv. Tak-1 and cv. Tak-2</strain>
        <tissue evidence="7">Whole gametophyte</tissue>
    </source>
</reference>
<reference evidence="9" key="3">
    <citation type="journal article" date="2020" name="Curr. Biol.">
        <title>Chromatin organization in early land plants reveals an ancestral association between H3K27me3, transposons, and constitutive heterochromatin.</title>
        <authorList>
            <person name="Montgomery S.A."/>
            <person name="Tanizawa Y."/>
            <person name="Galik B."/>
            <person name="Wang N."/>
            <person name="Ito T."/>
            <person name="Mochizuki T."/>
            <person name="Akimcheva S."/>
            <person name="Bowman J.L."/>
            <person name="Cognat V."/>
            <person name="Marechal-Drouard L."/>
            <person name="Ekker H."/>
            <person name="Hong S.F."/>
            <person name="Kohchi T."/>
            <person name="Lin S.S."/>
            <person name="Liu L.D."/>
            <person name="Nakamura Y."/>
            <person name="Valeeva L.R."/>
            <person name="Shakirov E.V."/>
            <person name="Shippen D.E."/>
            <person name="Wei W.L."/>
            <person name="Yagura M."/>
            <person name="Yamaoka S."/>
            <person name="Yamato K.T."/>
            <person name="Liu C."/>
            <person name="Berger F."/>
        </authorList>
    </citation>
    <scope>NUCLEOTIDE SEQUENCE [LARGE SCALE GENOMIC DNA]</scope>
    <source>
        <strain evidence="9">Tak-1</strain>
    </source>
</reference>
<evidence type="ECO:0000313" key="7">
    <source>
        <dbReference type="EMBL" id="OAE30246.1"/>
    </source>
</evidence>
<keyword evidence="8" id="KW-1185">Reference proteome</keyword>
<comment type="similarity">
    <text evidence="2 3">Belongs to the small heat shock protein (HSP20) family.</text>
</comment>
<evidence type="ECO:0000256" key="1">
    <source>
        <dbReference type="ARBA" id="ARBA00023016"/>
    </source>
</evidence>
<gene>
    <name evidence="7" type="ORF">AXG93_4295s2040</name>
    <name evidence="6" type="ORF">Mp_6g15170</name>
</gene>
<dbReference type="InterPro" id="IPR008978">
    <property type="entry name" value="HSP20-like_chaperone"/>
</dbReference>
<dbReference type="PROSITE" id="PS01031">
    <property type="entry name" value="SHSP"/>
    <property type="match status" value="1"/>
</dbReference>
<dbReference type="Pfam" id="PF00011">
    <property type="entry name" value="HSP20"/>
    <property type="match status" value="1"/>
</dbReference>
<reference evidence="6" key="2">
    <citation type="journal article" date="2019" name="Curr. Biol.">
        <title>Chromatin organization in early land plants reveals an ancestral association between H3K27me3, transposons, and constitutive heterochromatin.</title>
        <authorList>
            <person name="Montgomery S.A."/>
            <person name="Tanizawa Y."/>
            <person name="Galik B."/>
            <person name="Wang N."/>
            <person name="Ito T."/>
            <person name="Mochizuki T."/>
            <person name="Akimcheva S."/>
            <person name="Bowman J."/>
            <person name="Cognat V."/>
            <person name="Drouard L."/>
            <person name="Ekker H."/>
            <person name="Houng S."/>
            <person name="Kohchi T."/>
            <person name="Lin S."/>
            <person name="Liu L.D."/>
            <person name="Nakamura Y."/>
            <person name="Valeeva L.R."/>
            <person name="Shakirov E.V."/>
            <person name="Shippen D.E."/>
            <person name="Wei W."/>
            <person name="Yagura M."/>
            <person name="Yamaoka S."/>
            <person name="Yamato K.T."/>
            <person name="Liu C."/>
            <person name="Berger F."/>
        </authorList>
    </citation>
    <scope>NUCLEOTIDE SEQUENCE [LARGE SCALE GENOMIC DNA]</scope>
    <source>
        <strain evidence="6">Tak-1</strain>
    </source>
</reference>
<dbReference type="SMR" id="A0A176WDP1"/>
<evidence type="ECO:0000313" key="8">
    <source>
        <dbReference type="Proteomes" id="UP000077202"/>
    </source>
</evidence>
<dbReference type="PANTHER" id="PTHR11527">
    <property type="entry name" value="HEAT-SHOCK PROTEIN 20 FAMILY MEMBER"/>
    <property type="match status" value="1"/>
</dbReference>
<dbReference type="InterPro" id="IPR007052">
    <property type="entry name" value="CS_dom"/>
</dbReference>
<dbReference type="EMBL" id="LVLJ01001351">
    <property type="protein sequence ID" value="OAE30246.1"/>
    <property type="molecule type" value="Genomic_DNA"/>
</dbReference>
<dbReference type="PROSITE" id="PS51203">
    <property type="entry name" value="CS"/>
    <property type="match status" value="1"/>
</dbReference>
<dbReference type="Gene3D" id="2.60.40.790">
    <property type="match status" value="1"/>
</dbReference>
<protein>
    <submittedName>
        <fullName evidence="7">Uncharacterized protein</fullName>
    </submittedName>
</protein>
<evidence type="ECO:0000259" key="5">
    <source>
        <dbReference type="PROSITE" id="PS51203"/>
    </source>
</evidence>
<dbReference type="EMBL" id="AP019871">
    <property type="protein sequence ID" value="BBN14868.1"/>
    <property type="molecule type" value="Genomic_DNA"/>
</dbReference>
<evidence type="ECO:0000256" key="3">
    <source>
        <dbReference type="RuleBase" id="RU003616"/>
    </source>
</evidence>
<proteinExistence type="inferred from homology"/>
<sequence length="161" mass="18518">MAGSPFLHRAAHQLMDRFDPIIGHVLDPFENFSLRDKECAPSRQYVKDANAAANTQVDWLETTEAHIFKADLPGLMREDVRVKIEDGQTLEISGERKKEEVQKTDTWHRVERTRGTFLRRFRLPENIDTENVKAQVENGVLTITLPKILAPKTQVRTIEVQ</sequence>
<accession>A0A176WDP1</accession>
<dbReference type="CDD" id="cd06472">
    <property type="entry name" value="ACD_ScHsp26_like"/>
    <property type="match status" value="1"/>
</dbReference>
<evidence type="ECO:0000313" key="6">
    <source>
        <dbReference type="EMBL" id="BBN14867.1"/>
    </source>
</evidence>
<dbReference type="Proteomes" id="UP000077202">
    <property type="component" value="Unassembled WGS sequence"/>
</dbReference>
<dbReference type="EMBL" id="AP019871">
    <property type="protein sequence ID" value="BBN14867.1"/>
    <property type="molecule type" value="Genomic_DNA"/>
</dbReference>
<evidence type="ECO:0000259" key="4">
    <source>
        <dbReference type="PROSITE" id="PS01031"/>
    </source>
</evidence>